<dbReference type="Proteomes" id="UP000734854">
    <property type="component" value="Unassembled WGS sequence"/>
</dbReference>
<name>A0A8J5LTF5_ZINOF</name>
<dbReference type="GO" id="GO:0005634">
    <property type="term" value="C:nucleus"/>
    <property type="evidence" value="ECO:0007669"/>
    <property type="project" value="TreeGrafter"/>
</dbReference>
<proteinExistence type="predicted"/>
<keyword evidence="3" id="KW-1185">Reference proteome</keyword>
<dbReference type="InterPro" id="IPR008889">
    <property type="entry name" value="VQ"/>
</dbReference>
<evidence type="ECO:0000313" key="2">
    <source>
        <dbReference type="EMBL" id="KAG6529578.1"/>
    </source>
</evidence>
<dbReference type="OrthoDB" id="780868at2759"/>
<evidence type="ECO:0000313" key="3">
    <source>
        <dbReference type="Proteomes" id="UP000734854"/>
    </source>
</evidence>
<protein>
    <recommendedName>
        <fullName evidence="1">VQ domain-containing protein</fullName>
    </recommendedName>
</protein>
<dbReference type="EMBL" id="JACMSC010000003">
    <property type="protein sequence ID" value="KAG6529578.1"/>
    <property type="molecule type" value="Genomic_DNA"/>
</dbReference>
<dbReference type="InterPro" id="IPR039609">
    <property type="entry name" value="VQ_15/22"/>
</dbReference>
<dbReference type="GO" id="GO:0006970">
    <property type="term" value="P:response to osmotic stress"/>
    <property type="evidence" value="ECO:0007669"/>
    <property type="project" value="TreeGrafter"/>
</dbReference>
<dbReference type="PANTHER" id="PTHR33179:SF9">
    <property type="entry name" value="OS01G0278000 PROTEIN"/>
    <property type="match status" value="1"/>
</dbReference>
<dbReference type="GO" id="GO:0005516">
    <property type="term" value="F:calmodulin binding"/>
    <property type="evidence" value="ECO:0007669"/>
    <property type="project" value="TreeGrafter"/>
</dbReference>
<comment type="caution">
    <text evidence="2">The sequence shown here is derived from an EMBL/GenBank/DDBJ whole genome shotgun (WGS) entry which is preliminary data.</text>
</comment>
<reference evidence="2 3" key="1">
    <citation type="submission" date="2020-08" db="EMBL/GenBank/DDBJ databases">
        <title>Plant Genome Project.</title>
        <authorList>
            <person name="Zhang R.-G."/>
        </authorList>
    </citation>
    <scope>NUCLEOTIDE SEQUENCE [LARGE SCALE GENOMIC DNA]</scope>
    <source>
        <tissue evidence="2">Rhizome</tissue>
    </source>
</reference>
<feature type="domain" description="VQ" evidence="1">
    <location>
        <begin position="80"/>
        <end position="105"/>
    </location>
</feature>
<gene>
    <name evidence="2" type="ORF">ZIOFF_011787</name>
</gene>
<dbReference type="PANTHER" id="PTHR33179">
    <property type="entry name" value="VQ MOTIF-CONTAINING PROTEIN"/>
    <property type="match status" value="1"/>
</dbReference>
<organism evidence="2 3">
    <name type="scientific">Zingiber officinale</name>
    <name type="common">Ginger</name>
    <name type="synonym">Amomum zingiber</name>
    <dbReference type="NCBI Taxonomy" id="94328"/>
    <lineage>
        <taxon>Eukaryota</taxon>
        <taxon>Viridiplantae</taxon>
        <taxon>Streptophyta</taxon>
        <taxon>Embryophyta</taxon>
        <taxon>Tracheophyta</taxon>
        <taxon>Spermatophyta</taxon>
        <taxon>Magnoliopsida</taxon>
        <taxon>Liliopsida</taxon>
        <taxon>Zingiberales</taxon>
        <taxon>Zingiberaceae</taxon>
        <taxon>Zingiber</taxon>
    </lineage>
</organism>
<sequence length="164" mass="17620">MAEELRPWTNCFISEAASARENDALTRALRMSFFSGLSSSSVAVPSPDLLSFGTSSPFLLLPDPPLARIGKKRKTRPCKRSPTTYIATDPTNFRQLVHQVTGAGAGGGAEGNRDEDPPLPDVQGSYFLPTLDTSACLLNRIEQGPEIGPVDHAWVLPDVDAVVL</sequence>
<dbReference type="AlphaFoldDB" id="A0A8J5LTF5"/>
<accession>A0A8J5LTF5</accession>
<dbReference type="Pfam" id="PF05678">
    <property type="entry name" value="VQ"/>
    <property type="match status" value="1"/>
</dbReference>
<evidence type="ECO:0000259" key="1">
    <source>
        <dbReference type="Pfam" id="PF05678"/>
    </source>
</evidence>